<protein>
    <submittedName>
        <fullName evidence="1">Uncharacterized protein</fullName>
    </submittedName>
</protein>
<comment type="caution">
    <text evidence="1">The sequence shown here is derived from an EMBL/GenBank/DDBJ whole genome shotgun (WGS) entry which is preliminary data.</text>
</comment>
<accession>A0AAN8YP93</accession>
<reference evidence="1 2" key="1">
    <citation type="submission" date="2024-02" db="EMBL/GenBank/DDBJ databases">
        <title>de novo genome assembly of Solanum bulbocastanum strain 11H21.</title>
        <authorList>
            <person name="Hosaka A.J."/>
        </authorList>
    </citation>
    <scope>NUCLEOTIDE SEQUENCE [LARGE SCALE GENOMIC DNA]</scope>
    <source>
        <tissue evidence="1">Young leaves</tissue>
    </source>
</reference>
<dbReference type="EMBL" id="JBANQN010000001">
    <property type="protein sequence ID" value="KAK6802771.1"/>
    <property type="molecule type" value="Genomic_DNA"/>
</dbReference>
<evidence type="ECO:0000313" key="2">
    <source>
        <dbReference type="Proteomes" id="UP001371456"/>
    </source>
</evidence>
<name>A0AAN8YP93_SOLBU</name>
<sequence length="169" mass="17829">METFDFKSFVKKLKSMIANSLVADGIAISDSNMVLRLLALCEKSGYSSIKQAISSKCPLPTFEEVCYMLYRYKKDPCVRPIGIVDAAPSSDYRIGAAIEGINRVGDVVETTGNMGDLIDGVGKLNVSVAAAVGSVASTVGAVGHLGIPIKAVGLVTLVGCKIWQGLSRK</sequence>
<gene>
    <name evidence="1" type="ORF">RDI58_000554</name>
</gene>
<dbReference type="Proteomes" id="UP001371456">
    <property type="component" value="Unassembled WGS sequence"/>
</dbReference>
<evidence type="ECO:0000313" key="1">
    <source>
        <dbReference type="EMBL" id="KAK6802771.1"/>
    </source>
</evidence>
<proteinExistence type="predicted"/>
<keyword evidence="2" id="KW-1185">Reference proteome</keyword>
<dbReference type="AlphaFoldDB" id="A0AAN8YP93"/>
<organism evidence="1 2">
    <name type="scientific">Solanum bulbocastanum</name>
    <name type="common">Wild potato</name>
    <dbReference type="NCBI Taxonomy" id="147425"/>
    <lineage>
        <taxon>Eukaryota</taxon>
        <taxon>Viridiplantae</taxon>
        <taxon>Streptophyta</taxon>
        <taxon>Embryophyta</taxon>
        <taxon>Tracheophyta</taxon>
        <taxon>Spermatophyta</taxon>
        <taxon>Magnoliopsida</taxon>
        <taxon>eudicotyledons</taxon>
        <taxon>Gunneridae</taxon>
        <taxon>Pentapetalae</taxon>
        <taxon>asterids</taxon>
        <taxon>lamiids</taxon>
        <taxon>Solanales</taxon>
        <taxon>Solanaceae</taxon>
        <taxon>Solanoideae</taxon>
        <taxon>Solaneae</taxon>
        <taxon>Solanum</taxon>
    </lineage>
</organism>